<gene>
    <name evidence="9" type="ORF">BCF74_10711</name>
</gene>
<comment type="similarity">
    <text evidence="1">Belongs to the sigma-70 factor family. ECF subfamily.</text>
</comment>
<dbReference type="GO" id="GO:0006352">
    <property type="term" value="P:DNA-templated transcription initiation"/>
    <property type="evidence" value="ECO:0007669"/>
    <property type="project" value="InterPro"/>
</dbReference>
<evidence type="ECO:0000256" key="1">
    <source>
        <dbReference type="ARBA" id="ARBA00010641"/>
    </source>
</evidence>
<keyword evidence="4" id="KW-0238">DNA-binding</keyword>
<feature type="domain" description="RNA polymerase sigma factor 70 region 4 type 2" evidence="8">
    <location>
        <begin position="102"/>
        <end position="151"/>
    </location>
</feature>
<evidence type="ECO:0000313" key="9">
    <source>
        <dbReference type="EMBL" id="PRY60225.1"/>
    </source>
</evidence>
<dbReference type="InterPro" id="IPR039425">
    <property type="entry name" value="RNA_pol_sigma-70-like"/>
</dbReference>
<dbReference type="RefSeq" id="WP_106296996.1">
    <property type="nucleotide sequence ID" value="NZ_PVTI01000007.1"/>
</dbReference>
<dbReference type="AlphaFoldDB" id="A0A2T0UQM1"/>
<dbReference type="OrthoDB" id="3692620at2"/>
<dbReference type="InterPro" id="IPR036388">
    <property type="entry name" value="WH-like_DNA-bd_sf"/>
</dbReference>
<dbReference type="PANTHER" id="PTHR43133:SF50">
    <property type="entry name" value="ECF RNA POLYMERASE SIGMA FACTOR SIGM"/>
    <property type="match status" value="1"/>
</dbReference>
<reference evidence="9 10" key="1">
    <citation type="submission" date="2018-03" db="EMBL/GenBank/DDBJ databases">
        <title>Genomic Encyclopedia of Archaeal and Bacterial Type Strains, Phase II (KMG-II): from individual species to whole genera.</title>
        <authorList>
            <person name="Goeker M."/>
        </authorList>
    </citation>
    <scope>NUCLEOTIDE SEQUENCE [LARGE SCALE GENOMIC DNA]</scope>
    <source>
        <strain evidence="9 10">ATCC BAA-1496</strain>
    </source>
</reference>
<sequence>MSRMYDEEFATFAAGATPRLLRSAWLICGDATEAEDLVQSAMLKVYLRWGRLRTRQPIAYARKCILNDHIDEHRRRRRESPVRQLPETAHHDAEPEDTDHVVRLLAALPQRERQVVVMRHYAGLSEAEVADLLDVSVGTVKSSASRGLAKLRETLIATGDVATTKEDHHA</sequence>
<dbReference type="NCBIfam" id="TIGR02937">
    <property type="entry name" value="sigma70-ECF"/>
    <property type="match status" value="1"/>
</dbReference>
<dbReference type="Gene3D" id="1.10.1740.10">
    <property type="match status" value="1"/>
</dbReference>
<dbReference type="InterPro" id="IPR013325">
    <property type="entry name" value="RNA_pol_sigma_r2"/>
</dbReference>
<dbReference type="InterPro" id="IPR014325">
    <property type="entry name" value="RNA_pol_sigma-E_actinobac"/>
</dbReference>
<dbReference type="InterPro" id="IPR013249">
    <property type="entry name" value="RNA_pol_sigma70_r4_t2"/>
</dbReference>
<comment type="caution">
    <text evidence="9">The sequence shown here is derived from an EMBL/GenBank/DDBJ whole genome shotgun (WGS) entry which is preliminary data.</text>
</comment>
<dbReference type="EMBL" id="PVTI01000007">
    <property type="protein sequence ID" value="PRY60225.1"/>
    <property type="molecule type" value="Genomic_DNA"/>
</dbReference>
<dbReference type="GO" id="GO:0016987">
    <property type="term" value="F:sigma factor activity"/>
    <property type="evidence" value="ECO:0007669"/>
    <property type="project" value="UniProtKB-KW"/>
</dbReference>
<dbReference type="PANTHER" id="PTHR43133">
    <property type="entry name" value="RNA POLYMERASE ECF-TYPE SIGMA FACTO"/>
    <property type="match status" value="1"/>
</dbReference>
<proteinExistence type="inferred from homology"/>
<keyword evidence="5" id="KW-0804">Transcription</keyword>
<protein>
    <submittedName>
        <fullName evidence="9">RNA polymerase sigma-70 factor (Sigma-E family)</fullName>
    </submittedName>
</protein>
<dbReference type="InterPro" id="IPR013324">
    <property type="entry name" value="RNA_pol_sigma_r3/r4-like"/>
</dbReference>
<evidence type="ECO:0000259" key="8">
    <source>
        <dbReference type="Pfam" id="PF08281"/>
    </source>
</evidence>
<keyword evidence="2" id="KW-0805">Transcription regulation</keyword>
<dbReference type="GO" id="GO:0003677">
    <property type="term" value="F:DNA binding"/>
    <property type="evidence" value="ECO:0007669"/>
    <property type="project" value="UniProtKB-KW"/>
</dbReference>
<dbReference type="InterPro" id="IPR007627">
    <property type="entry name" value="RNA_pol_sigma70_r2"/>
</dbReference>
<feature type="region of interest" description="Disordered" evidence="6">
    <location>
        <begin position="75"/>
        <end position="96"/>
    </location>
</feature>
<dbReference type="Pfam" id="PF04542">
    <property type="entry name" value="Sigma70_r2"/>
    <property type="match status" value="1"/>
</dbReference>
<dbReference type="SUPFAM" id="SSF88946">
    <property type="entry name" value="Sigma2 domain of RNA polymerase sigma factors"/>
    <property type="match status" value="1"/>
</dbReference>
<feature type="domain" description="RNA polymerase sigma-70 region 2" evidence="7">
    <location>
        <begin position="18"/>
        <end position="78"/>
    </location>
</feature>
<organism evidence="9 10">
    <name type="scientific">Knoellia remsis</name>
    <dbReference type="NCBI Taxonomy" id="407159"/>
    <lineage>
        <taxon>Bacteria</taxon>
        <taxon>Bacillati</taxon>
        <taxon>Actinomycetota</taxon>
        <taxon>Actinomycetes</taxon>
        <taxon>Micrococcales</taxon>
        <taxon>Intrasporangiaceae</taxon>
        <taxon>Knoellia</taxon>
    </lineage>
</organism>
<evidence type="ECO:0000256" key="6">
    <source>
        <dbReference type="SAM" id="MobiDB-lite"/>
    </source>
</evidence>
<keyword evidence="10" id="KW-1185">Reference proteome</keyword>
<keyword evidence="3" id="KW-0731">Sigma factor</keyword>
<dbReference type="CDD" id="cd06171">
    <property type="entry name" value="Sigma70_r4"/>
    <property type="match status" value="1"/>
</dbReference>
<evidence type="ECO:0000256" key="5">
    <source>
        <dbReference type="ARBA" id="ARBA00023163"/>
    </source>
</evidence>
<name>A0A2T0UQM1_9MICO</name>
<dbReference type="InterPro" id="IPR014284">
    <property type="entry name" value="RNA_pol_sigma-70_dom"/>
</dbReference>
<dbReference type="Gene3D" id="1.10.10.10">
    <property type="entry name" value="Winged helix-like DNA-binding domain superfamily/Winged helix DNA-binding domain"/>
    <property type="match status" value="1"/>
</dbReference>
<evidence type="ECO:0000256" key="4">
    <source>
        <dbReference type="ARBA" id="ARBA00023125"/>
    </source>
</evidence>
<evidence type="ECO:0000256" key="3">
    <source>
        <dbReference type="ARBA" id="ARBA00023082"/>
    </source>
</evidence>
<dbReference type="Pfam" id="PF08281">
    <property type="entry name" value="Sigma70_r4_2"/>
    <property type="match status" value="1"/>
</dbReference>
<dbReference type="SUPFAM" id="SSF88659">
    <property type="entry name" value="Sigma3 and sigma4 domains of RNA polymerase sigma factors"/>
    <property type="match status" value="1"/>
</dbReference>
<dbReference type="Proteomes" id="UP000237822">
    <property type="component" value="Unassembled WGS sequence"/>
</dbReference>
<evidence type="ECO:0000313" key="10">
    <source>
        <dbReference type="Proteomes" id="UP000237822"/>
    </source>
</evidence>
<dbReference type="NCBIfam" id="TIGR02983">
    <property type="entry name" value="SigE-fam_strep"/>
    <property type="match status" value="1"/>
</dbReference>
<evidence type="ECO:0000256" key="2">
    <source>
        <dbReference type="ARBA" id="ARBA00023015"/>
    </source>
</evidence>
<evidence type="ECO:0000259" key="7">
    <source>
        <dbReference type="Pfam" id="PF04542"/>
    </source>
</evidence>
<accession>A0A2T0UQM1</accession>